<accession>A0A369LZN4</accession>
<keyword evidence="2" id="KW-0805">Transcription regulation</keyword>
<dbReference type="AlphaFoldDB" id="A0A369LZN4"/>
<evidence type="ECO:0000256" key="1">
    <source>
        <dbReference type="ARBA" id="ARBA00022814"/>
    </source>
</evidence>
<gene>
    <name evidence="5" type="ORF">C1877_10365</name>
</gene>
<sequence length="174" mass="20040">MWYVVQVVGGRGRRVLHLVEQLVDDDVLQECFIPQYEIMKKIKGEWKRRSEILLPGYLFLITDKVDQAADELRKVPAFTKLLGNDNAFILLNADEIAFIDSFTTKDHRVVEMSEGVIEGDEISITKGPLVHHTALVKKIDRHKRLAYVETTMFGRKLNLKVGLEIVRKHRNIST</sequence>
<dbReference type="CDD" id="cd09889">
    <property type="entry name" value="NGN_Bact_2"/>
    <property type="match status" value="1"/>
</dbReference>
<name>A0A369LZN4_9ACTN</name>
<dbReference type="PANTHER" id="PTHR30265">
    <property type="entry name" value="RHO-INTERACTING TRANSCRIPTION TERMINATION FACTOR NUSG"/>
    <property type="match status" value="1"/>
</dbReference>
<dbReference type="SUPFAM" id="SSF82679">
    <property type="entry name" value="N-utilization substance G protein NusG, N-terminal domain"/>
    <property type="match status" value="1"/>
</dbReference>
<dbReference type="Gene3D" id="3.30.70.940">
    <property type="entry name" value="NusG, N-terminal domain"/>
    <property type="match status" value="1"/>
</dbReference>
<dbReference type="RefSeq" id="WP_114569120.1">
    <property type="nucleotide sequence ID" value="NZ_CABMMS010000006.1"/>
</dbReference>
<dbReference type="CDD" id="cd06091">
    <property type="entry name" value="KOW_NusG"/>
    <property type="match status" value="1"/>
</dbReference>
<protein>
    <submittedName>
        <fullName evidence="5">Antitermination protein NusG</fullName>
    </submittedName>
</protein>
<dbReference type="EMBL" id="PPTS01000006">
    <property type="protein sequence ID" value="RDB64117.1"/>
    <property type="molecule type" value="Genomic_DNA"/>
</dbReference>
<keyword evidence="1" id="KW-0889">Transcription antitermination</keyword>
<evidence type="ECO:0000313" key="6">
    <source>
        <dbReference type="Proteomes" id="UP000254000"/>
    </source>
</evidence>
<feature type="domain" description="NusG-like N-terminal" evidence="4">
    <location>
        <begin position="2"/>
        <end position="97"/>
    </location>
</feature>
<organism evidence="5 6">
    <name type="scientific">Gordonibacter pamelaeae</name>
    <dbReference type="NCBI Taxonomy" id="471189"/>
    <lineage>
        <taxon>Bacteria</taxon>
        <taxon>Bacillati</taxon>
        <taxon>Actinomycetota</taxon>
        <taxon>Coriobacteriia</taxon>
        <taxon>Eggerthellales</taxon>
        <taxon>Eggerthellaceae</taxon>
        <taxon>Gordonibacter</taxon>
    </lineage>
</organism>
<dbReference type="InterPro" id="IPR043425">
    <property type="entry name" value="NusG-like"/>
</dbReference>
<comment type="caution">
    <text evidence="5">The sequence shown here is derived from an EMBL/GenBank/DDBJ whole genome shotgun (WGS) entry which is preliminary data.</text>
</comment>
<evidence type="ECO:0000313" key="5">
    <source>
        <dbReference type="EMBL" id="RDB64117.1"/>
    </source>
</evidence>
<dbReference type="Gene3D" id="2.30.30.30">
    <property type="match status" value="1"/>
</dbReference>
<dbReference type="PANTHER" id="PTHR30265:SF4">
    <property type="entry name" value="KOW MOTIF FAMILY PROTEIN, EXPRESSED"/>
    <property type="match status" value="1"/>
</dbReference>
<keyword evidence="3" id="KW-0804">Transcription</keyword>
<dbReference type="InterPro" id="IPR008991">
    <property type="entry name" value="Translation_prot_SH3-like_sf"/>
</dbReference>
<dbReference type="Proteomes" id="UP000254000">
    <property type="component" value="Unassembled WGS sequence"/>
</dbReference>
<dbReference type="GO" id="GO:0031564">
    <property type="term" value="P:transcription antitermination"/>
    <property type="evidence" value="ECO:0007669"/>
    <property type="project" value="UniProtKB-KW"/>
</dbReference>
<dbReference type="GO" id="GO:0006354">
    <property type="term" value="P:DNA-templated transcription elongation"/>
    <property type="evidence" value="ECO:0007669"/>
    <property type="project" value="InterPro"/>
</dbReference>
<proteinExistence type="predicted"/>
<dbReference type="GeneID" id="78360095"/>
<dbReference type="InterPro" id="IPR047663">
    <property type="entry name" value="Transcription_antiterm_LoaP"/>
</dbReference>
<evidence type="ECO:0000256" key="2">
    <source>
        <dbReference type="ARBA" id="ARBA00023015"/>
    </source>
</evidence>
<dbReference type="NCBIfam" id="NF033641">
    <property type="entry name" value="antiterm_LoaP"/>
    <property type="match status" value="1"/>
</dbReference>
<dbReference type="InterPro" id="IPR036735">
    <property type="entry name" value="NGN_dom_sf"/>
</dbReference>
<dbReference type="InterPro" id="IPR014722">
    <property type="entry name" value="Rib_uL2_dom2"/>
</dbReference>
<evidence type="ECO:0000259" key="4">
    <source>
        <dbReference type="Pfam" id="PF02357"/>
    </source>
</evidence>
<dbReference type="InterPro" id="IPR006645">
    <property type="entry name" value="NGN-like_dom"/>
</dbReference>
<evidence type="ECO:0000256" key="3">
    <source>
        <dbReference type="ARBA" id="ARBA00023163"/>
    </source>
</evidence>
<reference evidence="5 6" key="1">
    <citation type="journal article" date="2018" name="Elife">
        <title>Discovery and characterization of a prevalent human gut bacterial enzyme sufficient for the inactivation of a family of plant toxins.</title>
        <authorList>
            <person name="Koppel N."/>
            <person name="Bisanz J.E."/>
            <person name="Pandelia M.E."/>
            <person name="Turnbaugh P.J."/>
            <person name="Balskus E.P."/>
        </authorList>
    </citation>
    <scope>NUCLEOTIDE SEQUENCE [LARGE SCALE GENOMIC DNA]</scope>
    <source>
        <strain evidence="5 6">3C</strain>
    </source>
</reference>
<dbReference type="Pfam" id="PF02357">
    <property type="entry name" value="NusG"/>
    <property type="match status" value="1"/>
</dbReference>
<keyword evidence="6" id="KW-1185">Reference proteome</keyword>
<dbReference type="SUPFAM" id="SSF50104">
    <property type="entry name" value="Translation proteins SH3-like domain"/>
    <property type="match status" value="1"/>
</dbReference>
<dbReference type="OrthoDB" id="1681764at2"/>